<evidence type="ECO:0000256" key="1">
    <source>
        <dbReference type="SAM" id="MobiDB-lite"/>
    </source>
</evidence>
<keyword evidence="4" id="KW-1185">Reference proteome</keyword>
<dbReference type="PANTHER" id="PTHR47074">
    <property type="entry name" value="BNAC02G40300D PROTEIN"/>
    <property type="match status" value="1"/>
</dbReference>
<dbReference type="GO" id="GO:0004523">
    <property type="term" value="F:RNA-DNA hybrid ribonuclease activity"/>
    <property type="evidence" value="ECO:0007669"/>
    <property type="project" value="InterPro"/>
</dbReference>
<dbReference type="GO" id="GO:0003676">
    <property type="term" value="F:nucleic acid binding"/>
    <property type="evidence" value="ECO:0007669"/>
    <property type="project" value="InterPro"/>
</dbReference>
<evidence type="ECO:0000313" key="3">
    <source>
        <dbReference type="EMBL" id="GJN03163.1"/>
    </source>
</evidence>
<feature type="region of interest" description="Disordered" evidence="1">
    <location>
        <begin position="159"/>
        <end position="180"/>
    </location>
</feature>
<feature type="region of interest" description="Disordered" evidence="1">
    <location>
        <begin position="307"/>
        <end position="327"/>
    </location>
</feature>
<evidence type="ECO:0000259" key="2">
    <source>
        <dbReference type="Pfam" id="PF13456"/>
    </source>
</evidence>
<sequence>MTRSESATVEEGFIGRASAPIAGTSNGSCAQMKMRIRSLLAGALIDGKGKGAAAAGVVIRDERGSVLLTAWRPIRRCTSVEEAEAKACLEGVRLTAELVRQPAYVESDCSTIIQSLRSASSARSSWEDTVQDIRASADMLPDCRQSADRFGKRFEKENLPVGPACQRPRRNTPGRGRAAPPVARHVVAGVRPTTVAADRRPHAHVRTSLCRLSERTHPCIHSFALALSLPSPLPSVVASAPRRLAATARRSPSQASGSSAETTRRACTCFPCTARSALGDRSGSSPALTVDPELFPNAAFTPSSSLETAADHRNPHPTGETAPPASLSQEKLDDLLLRAPVKLPGKILSLSALPLPC</sequence>
<dbReference type="InterPro" id="IPR002156">
    <property type="entry name" value="RNaseH_domain"/>
</dbReference>
<dbReference type="EMBL" id="BQKI01000009">
    <property type="protein sequence ID" value="GJN03163.1"/>
    <property type="molecule type" value="Genomic_DNA"/>
</dbReference>
<feature type="domain" description="RNase H type-1" evidence="2">
    <location>
        <begin position="47"/>
        <end position="142"/>
    </location>
</feature>
<reference evidence="3" key="2">
    <citation type="submission" date="2021-12" db="EMBL/GenBank/DDBJ databases">
        <title>Resequencing data analysis of finger millet.</title>
        <authorList>
            <person name="Hatakeyama M."/>
            <person name="Aluri S."/>
            <person name="Balachadran M.T."/>
            <person name="Sivarajan S.R."/>
            <person name="Poveda L."/>
            <person name="Shimizu-Inatsugi R."/>
            <person name="Schlapbach R."/>
            <person name="Sreeman S.M."/>
            <person name="Shimizu K.K."/>
        </authorList>
    </citation>
    <scope>NUCLEOTIDE SEQUENCE</scope>
</reference>
<reference evidence="3" key="1">
    <citation type="journal article" date="2018" name="DNA Res.">
        <title>Multiple hybrid de novo genome assembly of finger millet, an orphan allotetraploid crop.</title>
        <authorList>
            <person name="Hatakeyama M."/>
            <person name="Aluri S."/>
            <person name="Balachadran M.T."/>
            <person name="Sivarajan S.R."/>
            <person name="Patrignani A."/>
            <person name="Gruter S."/>
            <person name="Poveda L."/>
            <person name="Shimizu-Inatsugi R."/>
            <person name="Baeten J."/>
            <person name="Francoijs K.J."/>
            <person name="Nataraja K.N."/>
            <person name="Reddy Y.A.N."/>
            <person name="Phadnis S."/>
            <person name="Ravikumar R.L."/>
            <person name="Schlapbach R."/>
            <person name="Sreeman S.M."/>
            <person name="Shimizu K.K."/>
        </authorList>
    </citation>
    <scope>NUCLEOTIDE SEQUENCE</scope>
</reference>
<dbReference type="Gene3D" id="3.30.420.10">
    <property type="entry name" value="Ribonuclease H-like superfamily/Ribonuclease H"/>
    <property type="match status" value="1"/>
</dbReference>
<dbReference type="PANTHER" id="PTHR47074:SF73">
    <property type="entry name" value="OS04G0448401 PROTEIN"/>
    <property type="match status" value="1"/>
</dbReference>
<dbReference type="InterPro" id="IPR036397">
    <property type="entry name" value="RNaseH_sf"/>
</dbReference>
<dbReference type="Pfam" id="PF13456">
    <property type="entry name" value="RVT_3"/>
    <property type="match status" value="1"/>
</dbReference>
<accession>A0AAV5CX09</accession>
<dbReference type="AlphaFoldDB" id="A0AAV5CX09"/>
<protein>
    <recommendedName>
        <fullName evidence="2">RNase H type-1 domain-containing protein</fullName>
    </recommendedName>
</protein>
<dbReference type="InterPro" id="IPR052929">
    <property type="entry name" value="RNase_H-like_EbsB-rel"/>
</dbReference>
<name>A0AAV5CX09_ELECO</name>
<dbReference type="Proteomes" id="UP001054889">
    <property type="component" value="Unassembled WGS sequence"/>
</dbReference>
<comment type="caution">
    <text evidence="3">The sequence shown here is derived from an EMBL/GenBank/DDBJ whole genome shotgun (WGS) entry which is preliminary data.</text>
</comment>
<organism evidence="3 4">
    <name type="scientific">Eleusine coracana subsp. coracana</name>
    <dbReference type="NCBI Taxonomy" id="191504"/>
    <lineage>
        <taxon>Eukaryota</taxon>
        <taxon>Viridiplantae</taxon>
        <taxon>Streptophyta</taxon>
        <taxon>Embryophyta</taxon>
        <taxon>Tracheophyta</taxon>
        <taxon>Spermatophyta</taxon>
        <taxon>Magnoliopsida</taxon>
        <taxon>Liliopsida</taxon>
        <taxon>Poales</taxon>
        <taxon>Poaceae</taxon>
        <taxon>PACMAD clade</taxon>
        <taxon>Chloridoideae</taxon>
        <taxon>Cynodonteae</taxon>
        <taxon>Eleusininae</taxon>
        <taxon>Eleusine</taxon>
    </lineage>
</organism>
<evidence type="ECO:0000313" key="4">
    <source>
        <dbReference type="Proteomes" id="UP001054889"/>
    </source>
</evidence>
<proteinExistence type="predicted"/>
<gene>
    <name evidence="3" type="primary">ga20573</name>
    <name evidence="3" type="ORF">PR202_ga20573</name>
</gene>